<evidence type="ECO:0000313" key="2">
    <source>
        <dbReference type="EMBL" id="MDR7211026.1"/>
    </source>
</evidence>
<keyword evidence="3" id="KW-1185">Reference proteome</keyword>
<accession>A0ABU1Y9W2</accession>
<evidence type="ECO:0000313" key="3">
    <source>
        <dbReference type="Proteomes" id="UP001269081"/>
    </source>
</evidence>
<dbReference type="RefSeq" id="WP_310282372.1">
    <property type="nucleotide sequence ID" value="NZ_JAVDWQ010000010.1"/>
</dbReference>
<dbReference type="InterPro" id="IPR013780">
    <property type="entry name" value="Glyco_hydro_b"/>
</dbReference>
<gene>
    <name evidence="2" type="ORF">J2W48_002977</name>
</gene>
<feature type="domain" description="Alpha-L-arabinofuranosidase C-terminal" evidence="1">
    <location>
        <begin position="2"/>
        <end position="161"/>
    </location>
</feature>
<dbReference type="InterPro" id="IPR010720">
    <property type="entry name" value="Alpha-L-AF_C"/>
</dbReference>
<dbReference type="EMBL" id="JAVDWQ010000010">
    <property type="protein sequence ID" value="MDR7211026.1"/>
    <property type="molecule type" value="Genomic_DNA"/>
</dbReference>
<dbReference type="Gene3D" id="2.60.40.1180">
    <property type="entry name" value="Golgi alpha-mannosidase II"/>
    <property type="match status" value="1"/>
</dbReference>
<reference evidence="2 3" key="1">
    <citation type="submission" date="2023-07" db="EMBL/GenBank/DDBJ databases">
        <title>Sorghum-associated microbial communities from plants grown in Nebraska, USA.</title>
        <authorList>
            <person name="Schachtman D."/>
        </authorList>
    </citation>
    <scope>NUCLEOTIDE SEQUENCE [LARGE SCALE GENOMIC DNA]</scope>
    <source>
        <strain evidence="2 3">4129</strain>
    </source>
</reference>
<dbReference type="Proteomes" id="UP001269081">
    <property type="component" value="Unassembled WGS sequence"/>
</dbReference>
<organism evidence="2 3">
    <name type="scientific">Flavobacterium piscis</name>
    <dbReference type="NCBI Taxonomy" id="1114874"/>
    <lineage>
        <taxon>Bacteria</taxon>
        <taxon>Pseudomonadati</taxon>
        <taxon>Bacteroidota</taxon>
        <taxon>Flavobacteriia</taxon>
        <taxon>Flavobacteriales</taxon>
        <taxon>Flavobacteriaceae</taxon>
        <taxon>Flavobacterium</taxon>
    </lineage>
</organism>
<name>A0ABU1Y9W2_9FLAO</name>
<evidence type="ECO:0000259" key="1">
    <source>
        <dbReference type="SMART" id="SM00813"/>
    </source>
</evidence>
<sequence length="171" mass="19070">MGTIRYFLRDALGIAASINKFSRQSDIFNIVSYSQTENVVSTIKTIKRDSRPDVAGLVLELYNKEFGIHPVKITGLPKYLDVAATITEDGKFLTISVINATDKDYTLNLDFLEGKIVSEGKKFIITGSDDLIYKDQNSENISIQEEVVNISGHSFVVPKESASIYKFGTKY</sequence>
<protein>
    <submittedName>
        <fullName evidence="2">Alpha-L-arabinofuranosidase</fullName>
    </submittedName>
</protein>
<comment type="caution">
    <text evidence="2">The sequence shown here is derived from an EMBL/GenBank/DDBJ whole genome shotgun (WGS) entry which is preliminary data.</text>
</comment>
<proteinExistence type="predicted"/>
<dbReference type="SMART" id="SM00813">
    <property type="entry name" value="Alpha-L-AF_C"/>
    <property type="match status" value="1"/>
</dbReference>